<proteinExistence type="predicted"/>
<dbReference type="RefSeq" id="WP_264730841.1">
    <property type="nucleotide sequence ID" value="NZ_JAPDNR010000001.1"/>
</dbReference>
<feature type="domain" description="Response regulatory" evidence="3">
    <location>
        <begin position="4"/>
        <end position="119"/>
    </location>
</feature>
<feature type="modified residue" description="4-aspartylphosphate" evidence="2">
    <location>
        <position position="53"/>
    </location>
</feature>
<organism evidence="4 5">
    <name type="scientific">Chitinophaga nivalis</name>
    <dbReference type="NCBI Taxonomy" id="2991709"/>
    <lineage>
        <taxon>Bacteria</taxon>
        <taxon>Pseudomonadati</taxon>
        <taxon>Bacteroidota</taxon>
        <taxon>Chitinophagia</taxon>
        <taxon>Chitinophagales</taxon>
        <taxon>Chitinophagaceae</taxon>
        <taxon>Chitinophaga</taxon>
    </lineage>
</organism>
<dbReference type="SMART" id="SM00448">
    <property type="entry name" value="REC"/>
    <property type="match status" value="1"/>
</dbReference>
<evidence type="ECO:0000256" key="2">
    <source>
        <dbReference type="PROSITE-ProRule" id="PRU00169"/>
    </source>
</evidence>
<accession>A0ABT3ILQ4</accession>
<evidence type="ECO:0000313" key="5">
    <source>
        <dbReference type="Proteomes" id="UP001207742"/>
    </source>
</evidence>
<dbReference type="InterPro" id="IPR011006">
    <property type="entry name" value="CheY-like_superfamily"/>
</dbReference>
<dbReference type="Pfam" id="PF00072">
    <property type="entry name" value="Response_reg"/>
    <property type="match status" value="1"/>
</dbReference>
<evidence type="ECO:0000259" key="3">
    <source>
        <dbReference type="PROSITE" id="PS50110"/>
    </source>
</evidence>
<evidence type="ECO:0000313" key="4">
    <source>
        <dbReference type="EMBL" id="MCW3484892.1"/>
    </source>
</evidence>
<dbReference type="PROSITE" id="PS50110">
    <property type="entry name" value="RESPONSE_REGULATORY"/>
    <property type="match status" value="1"/>
</dbReference>
<dbReference type="Gene3D" id="3.40.50.2300">
    <property type="match status" value="1"/>
</dbReference>
<reference evidence="4 5" key="1">
    <citation type="submission" date="2022-10" db="EMBL/GenBank/DDBJ databases">
        <title>Chitinophaga nivalis PC15 sp. nov., isolated from Pyeongchang county, South Korea.</title>
        <authorList>
            <person name="Trinh H.N."/>
        </authorList>
    </citation>
    <scope>NUCLEOTIDE SEQUENCE [LARGE SCALE GENOMIC DNA]</scope>
    <source>
        <strain evidence="4 5">PC14</strain>
    </source>
</reference>
<dbReference type="PANTHER" id="PTHR44591:SF3">
    <property type="entry name" value="RESPONSE REGULATORY DOMAIN-CONTAINING PROTEIN"/>
    <property type="match status" value="1"/>
</dbReference>
<sequence>MKKTVLIIDDSAPIRYLLEAILGKKYKIVSAMDVPTAMLWLANGNKPDLIISDIQMPGVDGWELIKYLNGNALYNDVPLIVLSGTEAPVGSAKEAYKYSEFIRKPFDPAGLMISVERNLEVAVALSA</sequence>
<name>A0ABT3ILQ4_9BACT</name>
<comment type="caution">
    <text evidence="4">The sequence shown here is derived from an EMBL/GenBank/DDBJ whole genome shotgun (WGS) entry which is preliminary data.</text>
</comment>
<dbReference type="PANTHER" id="PTHR44591">
    <property type="entry name" value="STRESS RESPONSE REGULATOR PROTEIN 1"/>
    <property type="match status" value="1"/>
</dbReference>
<dbReference type="InterPro" id="IPR050595">
    <property type="entry name" value="Bact_response_regulator"/>
</dbReference>
<keyword evidence="1 2" id="KW-0597">Phosphoprotein</keyword>
<keyword evidence="5" id="KW-1185">Reference proteome</keyword>
<dbReference type="EMBL" id="JAPDNS010000001">
    <property type="protein sequence ID" value="MCW3484892.1"/>
    <property type="molecule type" value="Genomic_DNA"/>
</dbReference>
<protein>
    <submittedName>
        <fullName evidence="4">Response regulator</fullName>
    </submittedName>
</protein>
<dbReference type="InterPro" id="IPR001789">
    <property type="entry name" value="Sig_transdc_resp-reg_receiver"/>
</dbReference>
<dbReference type="SUPFAM" id="SSF52172">
    <property type="entry name" value="CheY-like"/>
    <property type="match status" value="1"/>
</dbReference>
<gene>
    <name evidence="4" type="ORF">OL497_13365</name>
</gene>
<dbReference type="Proteomes" id="UP001207742">
    <property type="component" value="Unassembled WGS sequence"/>
</dbReference>
<evidence type="ECO:0000256" key="1">
    <source>
        <dbReference type="ARBA" id="ARBA00022553"/>
    </source>
</evidence>